<dbReference type="AlphaFoldDB" id="A0A1Y1ISL4"/>
<dbReference type="InterPro" id="IPR018997">
    <property type="entry name" value="PUB_domain"/>
</dbReference>
<dbReference type="PANTHER" id="PTHR47796:SF1">
    <property type="entry name" value="OS08G0500800 PROTEIN"/>
    <property type="match status" value="1"/>
</dbReference>
<reference evidence="3 4" key="1">
    <citation type="journal article" date="2014" name="Nat. Commun.">
        <title>Klebsormidium flaccidum genome reveals primary factors for plant terrestrial adaptation.</title>
        <authorList>
            <person name="Hori K."/>
            <person name="Maruyama F."/>
            <person name="Fujisawa T."/>
            <person name="Togashi T."/>
            <person name="Yamamoto N."/>
            <person name="Seo M."/>
            <person name="Sato S."/>
            <person name="Yamada T."/>
            <person name="Mori H."/>
            <person name="Tajima N."/>
            <person name="Moriyama T."/>
            <person name="Ikeuchi M."/>
            <person name="Watanabe M."/>
            <person name="Wada H."/>
            <person name="Kobayashi K."/>
            <person name="Saito M."/>
            <person name="Masuda T."/>
            <person name="Sasaki-Sekimoto Y."/>
            <person name="Mashiguchi K."/>
            <person name="Awai K."/>
            <person name="Shimojima M."/>
            <person name="Masuda S."/>
            <person name="Iwai M."/>
            <person name="Nobusawa T."/>
            <person name="Narise T."/>
            <person name="Kondo S."/>
            <person name="Saito H."/>
            <person name="Sato R."/>
            <person name="Murakawa M."/>
            <person name="Ihara Y."/>
            <person name="Oshima-Yamada Y."/>
            <person name="Ohtaka K."/>
            <person name="Satoh M."/>
            <person name="Sonobe K."/>
            <person name="Ishii M."/>
            <person name="Ohtani R."/>
            <person name="Kanamori-Sato M."/>
            <person name="Honoki R."/>
            <person name="Miyazaki D."/>
            <person name="Mochizuki H."/>
            <person name="Umetsu J."/>
            <person name="Higashi K."/>
            <person name="Shibata D."/>
            <person name="Kamiya Y."/>
            <person name="Sato N."/>
            <person name="Nakamura Y."/>
            <person name="Tabata S."/>
            <person name="Ida S."/>
            <person name="Kurokawa K."/>
            <person name="Ohta H."/>
        </authorList>
    </citation>
    <scope>NUCLEOTIDE SEQUENCE [LARGE SCALE GENOMIC DNA]</scope>
    <source>
        <strain evidence="3 4">NIES-2285</strain>
    </source>
</reference>
<dbReference type="Pfam" id="PF09409">
    <property type="entry name" value="PUB"/>
    <property type="match status" value="1"/>
</dbReference>
<evidence type="ECO:0000259" key="2">
    <source>
        <dbReference type="Pfam" id="PF09409"/>
    </source>
</evidence>
<dbReference type="CDD" id="cd10463">
    <property type="entry name" value="PUB_WLM"/>
    <property type="match status" value="1"/>
</dbReference>
<evidence type="ECO:0000313" key="4">
    <source>
        <dbReference type="Proteomes" id="UP000054558"/>
    </source>
</evidence>
<dbReference type="OrthoDB" id="49605at2759"/>
<dbReference type="Gene3D" id="1.20.58.2190">
    <property type="match status" value="1"/>
</dbReference>
<dbReference type="InterPro" id="IPR036339">
    <property type="entry name" value="PUB-like_dom_sf"/>
</dbReference>
<dbReference type="SMART" id="SM00580">
    <property type="entry name" value="PUG"/>
    <property type="match status" value="1"/>
</dbReference>
<sequence length="156" mass="16691">MEEEETDGSEPMTVDAPLAAPAPGPSEQVPRGSDDAAAGGLEWQRAQEAAAEASGRVQKAVADLRQQAGPGEVTLTLKTLATILRNVMEHPAEAKYRRVRKTNAAFFERVGRFQAALEVLHAAGFREDGASDSMVLQRDDPGLLWLTCSFVEGSLA</sequence>
<proteinExistence type="predicted"/>
<organism evidence="3 4">
    <name type="scientific">Klebsormidium nitens</name>
    <name type="common">Green alga</name>
    <name type="synonym">Ulothrix nitens</name>
    <dbReference type="NCBI Taxonomy" id="105231"/>
    <lineage>
        <taxon>Eukaryota</taxon>
        <taxon>Viridiplantae</taxon>
        <taxon>Streptophyta</taxon>
        <taxon>Klebsormidiophyceae</taxon>
        <taxon>Klebsormidiales</taxon>
        <taxon>Klebsormidiaceae</taxon>
        <taxon>Klebsormidium</taxon>
    </lineage>
</organism>
<accession>A0A1Y1ISL4</accession>
<feature type="region of interest" description="Disordered" evidence="1">
    <location>
        <begin position="1"/>
        <end position="40"/>
    </location>
</feature>
<feature type="domain" description="PUB" evidence="2">
    <location>
        <begin position="73"/>
        <end position="140"/>
    </location>
</feature>
<protein>
    <recommendedName>
        <fullName evidence="2">PUB domain-containing protein</fullName>
    </recommendedName>
</protein>
<dbReference type="Proteomes" id="UP000054558">
    <property type="component" value="Unassembled WGS sequence"/>
</dbReference>
<dbReference type="SUPFAM" id="SSF143503">
    <property type="entry name" value="PUG domain-like"/>
    <property type="match status" value="1"/>
</dbReference>
<dbReference type="EMBL" id="DF237909">
    <property type="protein sequence ID" value="GAQ92261.1"/>
    <property type="molecule type" value="Genomic_DNA"/>
</dbReference>
<name>A0A1Y1ISL4_KLENI</name>
<evidence type="ECO:0000256" key="1">
    <source>
        <dbReference type="SAM" id="MobiDB-lite"/>
    </source>
</evidence>
<evidence type="ECO:0000313" key="3">
    <source>
        <dbReference type="EMBL" id="GAQ92261.1"/>
    </source>
</evidence>
<dbReference type="STRING" id="105231.A0A1Y1ISL4"/>
<dbReference type="PANTHER" id="PTHR47796">
    <property type="entry name" value="ZINC METALLOPROTEINASE-LIKE PROTEIN"/>
    <property type="match status" value="1"/>
</dbReference>
<keyword evidence="4" id="KW-1185">Reference proteome</keyword>
<gene>
    <name evidence="3" type="ORF">KFL_009600020</name>
</gene>